<evidence type="ECO:0000256" key="1">
    <source>
        <dbReference type="SAM" id="MobiDB-lite"/>
    </source>
</evidence>
<feature type="region of interest" description="Disordered" evidence="1">
    <location>
        <begin position="1"/>
        <end position="28"/>
    </location>
</feature>
<gene>
    <name evidence="2" type="ORF">SAMN04488244_11464</name>
</gene>
<dbReference type="AlphaFoldDB" id="A0A1H6A7M7"/>
<proteinExistence type="predicted"/>
<keyword evidence="3" id="KW-1185">Reference proteome</keyword>
<organism evidence="2 3">
    <name type="scientific">Vibrio hangzhouensis</name>
    <dbReference type="NCBI Taxonomy" id="462991"/>
    <lineage>
        <taxon>Bacteria</taxon>
        <taxon>Pseudomonadati</taxon>
        <taxon>Pseudomonadota</taxon>
        <taxon>Gammaproteobacteria</taxon>
        <taxon>Vibrionales</taxon>
        <taxon>Vibrionaceae</taxon>
        <taxon>Vibrio</taxon>
    </lineage>
</organism>
<reference evidence="3" key="1">
    <citation type="submission" date="2016-10" db="EMBL/GenBank/DDBJ databases">
        <authorList>
            <person name="Varghese N."/>
            <person name="Submissions S."/>
        </authorList>
    </citation>
    <scope>NUCLEOTIDE SEQUENCE [LARGE SCALE GENOMIC DNA]</scope>
    <source>
        <strain evidence="3">CGMCC 1.7062</strain>
    </source>
</reference>
<accession>A0A1H6A7M7</accession>
<evidence type="ECO:0000313" key="3">
    <source>
        <dbReference type="Proteomes" id="UP000236721"/>
    </source>
</evidence>
<protein>
    <submittedName>
        <fullName evidence="2">Uncharacterized protein</fullName>
    </submittedName>
</protein>
<sequence length="78" mass="8182">MADASENSHHTSMAESSSECADSDSMHSCCSATCANSVGVISADLMHGIHVSLYSKRVTDVVSVAVSRITDLERPPQA</sequence>
<dbReference type="Proteomes" id="UP000236721">
    <property type="component" value="Unassembled WGS sequence"/>
</dbReference>
<dbReference type="EMBL" id="FNVG01000014">
    <property type="protein sequence ID" value="SEG44372.1"/>
    <property type="molecule type" value="Genomic_DNA"/>
</dbReference>
<name>A0A1H6A7M7_9VIBR</name>
<evidence type="ECO:0000313" key="2">
    <source>
        <dbReference type="EMBL" id="SEG44372.1"/>
    </source>
</evidence>